<protein>
    <submittedName>
        <fullName evidence="2">Uncharacterized protein</fullName>
    </submittedName>
</protein>
<gene>
    <name evidence="2" type="ORF">K444DRAFT_365589</name>
</gene>
<sequence>MKLQGFENVLASLLVLALLGVSGAQACGEPGAGCSSDADCCKRCFSDGTCL</sequence>
<dbReference type="PROSITE" id="PS51257">
    <property type="entry name" value="PROKAR_LIPOPROTEIN"/>
    <property type="match status" value="1"/>
</dbReference>
<evidence type="ECO:0000313" key="3">
    <source>
        <dbReference type="Proteomes" id="UP000235371"/>
    </source>
</evidence>
<keyword evidence="3" id="KW-1185">Reference proteome</keyword>
<evidence type="ECO:0000313" key="2">
    <source>
        <dbReference type="EMBL" id="PMD61200.1"/>
    </source>
</evidence>
<reference evidence="2 3" key="1">
    <citation type="submission" date="2016-04" db="EMBL/GenBank/DDBJ databases">
        <title>A degradative enzymes factory behind the ericoid mycorrhizal symbiosis.</title>
        <authorList>
            <consortium name="DOE Joint Genome Institute"/>
            <person name="Martino E."/>
            <person name="Morin E."/>
            <person name="Grelet G."/>
            <person name="Kuo A."/>
            <person name="Kohler A."/>
            <person name="Daghino S."/>
            <person name="Barry K."/>
            <person name="Choi C."/>
            <person name="Cichocki N."/>
            <person name="Clum A."/>
            <person name="Copeland A."/>
            <person name="Hainaut M."/>
            <person name="Haridas S."/>
            <person name="Labutti K."/>
            <person name="Lindquist E."/>
            <person name="Lipzen A."/>
            <person name="Khouja H.-R."/>
            <person name="Murat C."/>
            <person name="Ohm R."/>
            <person name="Olson A."/>
            <person name="Spatafora J."/>
            <person name="Veneault-Fourrey C."/>
            <person name="Henrissat B."/>
            <person name="Grigoriev I."/>
            <person name="Martin F."/>
            <person name="Perotto S."/>
        </authorList>
    </citation>
    <scope>NUCLEOTIDE SEQUENCE [LARGE SCALE GENOMIC DNA]</scope>
    <source>
        <strain evidence="2 3">E</strain>
    </source>
</reference>
<dbReference type="GeneID" id="36580306"/>
<proteinExistence type="predicted"/>
<evidence type="ECO:0000256" key="1">
    <source>
        <dbReference type="SAM" id="SignalP"/>
    </source>
</evidence>
<feature type="chain" id="PRO_5014448523" evidence="1">
    <location>
        <begin position="27"/>
        <end position="51"/>
    </location>
</feature>
<dbReference type="AlphaFoldDB" id="A0A2J6TDV2"/>
<organism evidence="2 3">
    <name type="scientific">Hyaloscypha bicolor E</name>
    <dbReference type="NCBI Taxonomy" id="1095630"/>
    <lineage>
        <taxon>Eukaryota</taxon>
        <taxon>Fungi</taxon>
        <taxon>Dikarya</taxon>
        <taxon>Ascomycota</taxon>
        <taxon>Pezizomycotina</taxon>
        <taxon>Leotiomycetes</taxon>
        <taxon>Helotiales</taxon>
        <taxon>Hyaloscyphaceae</taxon>
        <taxon>Hyaloscypha</taxon>
        <taxon>Hyaloscypha bicolor</taxon>
    </lineage>
</organism>
<dbReference type="Proteomes" id="UP000235371">
    <property type="component" value="Unassembled WGS sequence"/>
</dbReference>
<dbReference type="InParanoid" id="A0A2J6TDV2"/>
<dbReference type="EMBL" id="KZ613786">
    <property type="protein sequence ID" value="PMD61200.1"/>
    <property type="molecule type" value="Genomic_DNA"/>
</dbReference>
<dbReference type="RefSeq" id="XP_024738104.1">
    <property type="nucleotide sequence ID" value="XM_024872225.1"/>
</dbReference>
<keyword evidence="1" id="KW-0732">Signal</keyword>
<name>A0A2J6TDV2_9HELO</name>
<accession>A0A2J6TDV2</accession>
<feature type="signal peptide" evidence="1">
    <location>
        <begin position="1"/>
        <end position="26"/>
    </location>
</feature>